<organism evidence="1 2">
    <name type="scientific">Aspergillus violaceofuscus (strain CBS 115571)</name>
    <dbReference type="NCBI Taxonomy" id="1450538"/>
    <lineage>
        <taxon>Eukaryota</taxon>
        <taxon>Fungi</taxon>
        <taxon>Dikarya</taxon>
        <taxon>Ascomycota</taxon>
        <taxon>Pezizomycotina</taxon>
        <taxon>Eurotiomycetes</taxon>
        <taxon>Eurotiomycetidae</taxon>
        <taxon>Eurotiales</taxon>
        <taxon>Aspergillaceae</taxon>
        <taxon>Aspergillus</taxon>
    </lineage>
</organism>
<protein>
    <recommendedName>
        <fullName evidence="3">Aminoglycoside phosphotransferase domain-containing protein</fullName>
    </recommendedName>
</protein>
<dbReference type="SUPFAM" id="SSF56112">
    <property type="entry name" value="Protein kinase-like (PK-like)"/>
    <property type="match status" value="1"/>
</dbReference>
<dbReference type="AlphaFoldDB" id="A0A2V5HIK4"/>
<feature type="non-terminal residue" evidence="1">
    <location>
        <position position="1"/>
    </location>
</feature>
<keyword evidence="2" id="KW-1185">Reference proteome</keyword>
<proteinExistence type="predicted"/>
<dbReference type="EMBL" id="KZ825103">
    <property type="protein sequence ID" value="PYI24209.1"/>
    <property type="molecule type" value="Genomic_DNA"/>
</dbReference>
<accession>A0A2V5HIK4</accession>
<evidence type="ECO:0008006" key="3">
    <source>
        <dbReference type="Google" id="ProtNLM"/>
    </source>
</evidence>
<dbReference type="Proteomes" id="UP000249829">
    <property type="component" value="Unassembled WGS sequence"/>
</dbReference>
<gene>
    <name evidence="1" type="ORF">BO99DRAFT_322443</name>
</gene>
<dbReference type="InterPro" id="IPR011009">
    <property type="entry name" value="Kinase-like_dom_sf"/>
</dbReference>
<reference evidence="1 2" key="1">
    <citation type="submission" date="2018-02" db="EMBL/GenBank/DDBJ databases">
        <title>The genomes of Aspergillus section Nigri reveals drivers in fungal speciation.</title>
        <authorList>
            <consortium name="DOE Joint Genome Institute"/>
            <person name="Vesth T.C."/>
            <person name="Nybo J."/>
            <person name="Theobald S."/>
            <person name="Brandl J."/>
            <person name="Frisvad J.C."/>
            <person name="Nielsen K.F."/>
            <person name="Lyhne E.K."/>
            <person name="Kogle M.E."/>
            <person name="Kuo A."/>
            <person name="Riley R."/>
            <person name="Clum A."/>
            <person name="Nolan M."/>
            <person name="Lipzen A."/>
            <person name="Salamov A."/>
            <person name="Henrissat B."/>
            <person name="Wiebenga A."/>
            <person name="De vries R.P."/>
            <person name="Grigoriev I.V."/>
            <person name="Mortensen U.H."/>
            <person name="Andersen M.R."/>
            <person name="Baker S.E."/>
        </authorList>
    </citation>
    <scope>NUCLEOTIDE SEQUENCE [LARGE SCALE GENOMIC DNA]</scope>
    <source>
        <strain evidence="1 2">CBS 115571</strain>
    </source>
</reference>
<evidence type="ECO:0000313" key="1">
    <source>
        <dbReference type="EMBL" id="PYI24209.1"/>
    </source>
</evidence>
<name>A0A2V5HIK4_ASPV1</name>
<evidence type="ECO:0000313" key="2">
    <source>
        <dbReference type="Proteomes" id="UP000249829"/>
    </source>
</evidence>
<sequence length="118" mass="13137">GKRVIKISDHQVVKWGPDVTEEEAKNQSLAYELVDSHIVRIPRVYAFFSDERGWGYIMMESVEGTVVDPLEDVRAIEKVADVLDHFATLAHTIPGSLCGGGVCRGLLFPETQVLILTR</sequence>